<comment type="caution">
    <text evidence="2">The sequence shown here is derived from an EMBL/GenBank/DDBJ whole genome shotgun (WGS) entry which is preliminary data.</text>
</comment>
<dbReference type="RefSeq" id="WP_266149065.1">
    <property type="nucleotide sequence ID" value="NZ_CP064028.1"/>
</dbReference>
<dbReference type="EMBL" id="JBHSGA010000017">
    <property type="protein sequence ID" value="MFC4527148.1"/>
    <property type="molecule type" value="Genomic_DNA"/>
</dbReference>
<evidence type="ECO:0000313" key="2">
    <source>
        <dbReference type="EMBL" id="MFC4527148.1"/>
    </source>
</evidence>
<evidence type="ECO:0000313" key="3">
    <source>
        <dbReference type="Proteomes" id="UP001595961"/>
    </source>
</evidence>
<organism evidence="2 3">
    <name type="scientific">Dyella halodurans</name>
    <dbReference type="NCBI Taxonomy" id="1920171"/>
    <lineage>
        <taxon>Bacteria</taxon>
        <taxon>Pseudomonadati</taxon>
        <taxon>Pseudomonadota</taxon>
        <taxon>Gammaproteobacteria</taxon>
        <taxon>Lysobacterales</taxon>
        <taxon>Rhodanobacteraceae</taxon>
        <taxon>Dyella</taxon>
    </lineage>
</organism>
<proteinExistence type="predicted"/>
<dbReference type="Proteomes" id="UP001595961">
    <property type="component" value="Unassembled WGS sequence"/>
</dbReference>
<accession>A0ABV9C2B9</accession>
<evidence type="ECO:0000256" key="1">
    <source>
        <dbReference type="SAM" id="MobiDB-lite"/>
    </source>
</evidence>
<name>A0ABV9C2B9_9GAMM</name>
<gene>
    <name evidence="2" type="ORF">ACFO5W_10945</name>
</gene>
<sequence>MGSFFDYVEPQAASDIADLSRRMYEVREARKRLFIEAACLDADAMLAAVRDGRLPEHPGYEGWLAAQLMREHEQALEAALLWRCREANGEPALAAPALTGLAALAAALERELPSTFAGSMRTHHDGLAFQSDDGIDVMLRIVTPVAWSFEWRWRDALWRLDTAPVAHPGITTQAHLHRPDGSVVDDPAPRPHNEDAVAIARHFLHALAQSPVLGCA</sequence>
<protein>
    <submittedName>
        <fullName evidence="2">Uncharacterized protein</fullName>
    </submittedName>
</protein>
<reference evidence="3" key="1">
    <citation type="journal article" date="2019" name="Int. J. Syst. Evol. Microbiol.">
        <title>The Global Catalogue of Microorganisms (GCM) 10K type strain sequencing project: providing services to taxonomists for standard genome sequencing and annotation.</title>
        <authorList>
            <consortium name="The Broad Institute Genomics Platform"/>
            <consortium name="The Broad Institute Genome Sequencing Center for Infectious Disease"/>
            <person name="Wu L."/>
            <person name="Ma J."/>
        </authorList>
    </citation>
    <scope>NUCLEOTIDE SEQUENCE [LARGE SCALE GENOMIC DNA]</scope>
    <source>
        <strain evidence="3">CCM 4481</strain>
    </source>
</reference>
<feature type="region of interest" description="Disordered" evidence="1">
    <location>
        <begin position="172"/>
        <end position="191"/>
    </location>
</feature>
<keyword evidence="3" id="KW-1185">Reference proteome</keyword>